<dbReference type="InterPro" id="IPR000531">
    <property type="entry name" value="Beta-barrel_TonB"/>
</dbReference>
<dbReference type="SUPFAM" id="SSF56935">
    <property type="entry name" value="Porins"/>
    <property type="match status" value="1"/>
</dbReference>
<protein>
    <submittedName>
        <fullName evidence="15">Iron complex outermembrane receptor protein</fullName>
    </submittedName>
</protein>
<dbReference type="Proteomes" id="UP001364224">
    <property type="component" value="Unassembled WGS sequence"/>
</dbReference>
<comment type="caution">
    <text evidence="15">The sequence shown here is derived from an EMBL/GenBank/DDBJ whole genome shotgun (WGS) entry which is preliminary data.</text>
</comment>
<evidence type="ECO:0000256" key="11">
    <source>
        <dbReference type="RuleBase" id="RU003357"/>
    </source>
</evidence>
<keyword evidence="8 15" id="KW-0675">Receptor</keyword>
<keyword evidence="7 10" id="KW-0472">Membrane</keyword>
<evidence type="ECO:0000256" key="10">
    <source>
        <dbReference type="PROSITE-ProRule" id="PRU01360"/>
    </source>
</evidence>
<sequence>MKLWGDLRGRRPKNGRAGRFSAGLVAHLVGFGAGSIQAQEAAAPPANTVLLETITVQAPARRPAPPTTAARSRPAGRAADSALPIPRGEIPNNPAPFEAQRERFLRRPGAEAVVSVTRQDPGNQADIREALEQTPGVYVTDKGENGQGTISMRGSDSSQTGPRSGRGVRAFIDGVPLGRIESGNTPSIFDLKAADYIEVYRGANSLRYGALATGGAINLVSKTGLTAPGAAISGAFGSYGNLQGQLEYGGAKDNFDYYLQTNAYHNRGYEYFSQNDSKRFSGNIGWRPNDIVDSRTYVAIGSNKQELPTSIPLNQLSTYRQSGYDPGNTSFPYNLRADFDYARIVNKTVFRVGSTSFEIAPYYIATAFDHLPSPRAGIVDVAWKDHGVSFRLEQKGEIAGKPLELVAGYRPTYETARYRDFQWVPGSSGNQKAALVYNDAFTSWLHESYAEAALEVLPRVRLFTGLQAFWTNRTLKDEYSGPVIAGGLFGPGSSNGRRNYDREFEAVNPKFGANWEYLSNHFLYGNISRSTEVPNSGDIFSLLGIEQTVNGFNNPKVQLALTDRLRMQKAWTTEVGVRGGWDRFNYDVTLYHMQLRDEILSQCALGLIPLSRLTPGQRAQVNGQYACGLSGSQAAFNADRTIHDGIETAFRTRPFVDVFNPGDHVFLNAVYNFNHFRFDNDALFGSSALPVIPKQQAFGELGYRHPSGFYVSGNIRYIGERYTTFDNSGGNAFIVPAYALYGAKLGWKAPDNSLTLWFEARNLTDVAYVGDFTPSLRAADIAAGTPSVYPGTGRAFYAGFTKRFY</sequence>
<dbReference type="Gene3D" id="2.40.170.20">
    <property type="entry name" value="TonB-dependent receptor, beta-barrel domain"/>
    <property type="match status" value="1"/>
</dbReference>
<evidence type="ECO:0000313" key="15">
    <source>
        <dbReference type="EMBL" id="MEH2553235.1"/>
    </source>
</evidence>
<evidence type="ECO:0000256" key="8">
    <source>
        <dbReference type="ARBA" id="ARBA00023170"/>
    </source>
</evidence>
<keyword evidence="5" id="KW-0732">Signal</keyword>
<evidence type="ECO:0000259" key="13">
    <source>
        <dbReference type="Pfam" id="PF00593"/>
    </source>
</evidence>
<keyword evidence="6 11" id="KW-0798">TonB box</keyword>
<dbReference type="InterPro" id="IPR039426">
    <property type="entry name" value="TonB-dep_rcpt-like"/>
</dbReference>
<feature type="domain" description="TonB-dependent receptor-like beta-barrel" evidence="13">
    <location>
        <begin position="258"/>
        <end position="763"/>
    </location>
</feature>
<dbReference type="InterPro" id="IPR036942">
    <property type="entry name" value="Beta-barrel_TonB_sf"/>
</dbReference>
<evidence type="ECO:0000259" key="14">
    <source>
        <dbReference type="Pfam" id="PF07715"/>
    </source>
</evidence>
<keyword evidence="9 10" id="KW-0998">Cell outer membrane</keyword>
<dbReference type="Pfam" id="PF07715">
    <property type="entry name" value="Plug"/>
    <property type="match status" value="1"/>
</dbReference>
<dbReference type="PANTHER" id="PTHR30069:SF29">
    <property type="entry name" value="HEMOGLOBIN AND HEMOGLOBIN-HAPTOGLOBIN-BINDING PROTEIN 1-RELATED"/>
    <property type="match status" value="1"/>
</dbReference>
<gene>
    <name evidence="15" type="ORF">V1286_000764</name>
</gene>
<organism evidence="15 16">
    <name type="scientific">Bradyrhizobium algeriense</name>
    <dbReference type="NCBI Taxonomy" id="634784"/>
    <lineage>
        <taxon>Bacteria</taxon>
        <taxon>Pseudomonadati</taxon>
        <taxon>Pseudomonadota</taxon>
        <taxon>Alphaproteobacteria</taxon>
        <taxon>Hyphomicrobiales</taxon>
        <taxon>Nitrobacteraceae</taxon>
        <taxon>Bradyrhizobium</taxon>
    </lineage>
</organism>
<evidence type="ECO:0000313" key="16">
    <source>
        <dbReference type="Proteomes" id="UP001364224"/>
    </source>
</evidence>
<evidence type="ECO:0000256" key="9">
    <source>
        <dbReference type="ARBA" id="ARBA00023237"/>
    </source>
</evidence>
<evidence type="ECO:0000256" key="1">
    <source>
        <dbReference type="ARBA" id="ARBA00004571"/>
    </source>
</evidence>
<dbReference type="InterPro" id="IPR037066">
    <property type="entry name" value="Plug_dom_sf"/>
</dbReference>
<feature type="region of interest" description="Disordered" evidence="12">
    <location>
        <begin position="59"/>
        <end position="93"/>
    </location>
</feature>
<evidence type="ECO:0000256" key="2">
    <source>
        <dbReference type="ARBA" id="ARBA00022448"/>
    </source>
</evidence>
<feature type="domain" description="TonB-dependent receptor plug" evidence="14">
    <location>
        <begin position="112"/>
        <end position="216"/>
    </location>
</feature>
<proteinExistence type="inferred from homology"/>
<dbReference type="EMBL" id="JAZHRV010000001">
    <property type="protein sequence ID" value="MEH2553235.1"/>
    <property type="molecule type" value="Genomic_DNA"/>
</dbReference>
<feature type="compositionally biased region" description="Polar residues" evidence="12">
    <location>
        <begin position="147"/>
        <end position="162"/>
    </location>
</feature>
<dbReference type="PANTHER" id="PTHR30069">
    <property type="entry name" value="TONB-DEPENDENT OUTER MEMBRANE RECEPTOR"/>
    <property type="match status" value="1"/>
</dbReference>
<dbReference type="Pfam" id="PF00593">
    <property type="entry name" value="TonB_dep_Rec_b-barrel"/>
    <property type="match status" value="1"/>
</dbReference>
<feature type="region of interest" description="Disordered" evidence="12">
    <location>
        <begin position="138"/>
        <end position="168"/>
    </location>
</feature>
<keyword evidence="2 10" id="KW-0813">Transport</keyword>
<keyword evidence="3 10" id="KW-1134">Transmembrane beta strand</keyword>
<name>A0ABU8B421_9BRAD</name>
<evidence type="ECO:0000256" key="7">
    <source>
        <dbReference type="ARBA" id="ARBA00023136"/>
    </source>
</evidence>
<dbReference type="InterPro" id="IPR012910">
    <property type="entry name" value="Plug_dom"/>
</dbReference>
<evidence type="ECO:0000256" key="5">
    <source>
        <dbReference type="ARBA" id="ARBA00022729"/>
    </source>
</evidence>
<comment type="similarity">
    <text evidence="10 11">Belongs to the TonB-dependent receptor family.</text>
</comment>
<reference evidence="15 16" key="1">
    <citation type="submission" date="2024-02" db="EMBL/GenBank/DDBJ databases">
        <title>Adaptive strategies in a cosmopolitan and abundant soil bacterium.</title>
        <authorList>
            <person name="Carini P."/>
        </authorList>
    </citation>
    <scope>NUCLEOTIDE SEQUENCE [LARGE SCALE GENOMIC DNA]</scope>
    <source>
        <strain evidence="15 16">AZCC 1608</strain>
    </source>
</reference>
<evidence type="ECO:0000256" key="6">
    <source>
        <dbReference type="ARBA" id="ARBA00023077"/>
    </source>
</evidence>
<accession>A0ABU8B421</accession>
<evidence type="ECO:0000256" key="3">
    <source>
        <dbReference type="ARBA" id="ARBA00022452"/>
    </source>
</evidence>
<evidence type="ECO:0000256" key="4">
    <source>
        <dbReference type="ARBA" id="ARBA00022692"/>
    </source>
</evidence>
<dbReference type="Gene3D" id="2.170.130.10">
    <property type="entry name" value="TonB-dependent receptor, plug domain"/>
    <property type="match status" value="1"/>
</dbReference>
<dbReference type="PROSITE" id="PS52016">
    <property type="entry name" value="TONB_DEPENDENT_REC_3"/>
    <property type="match status" value="1"/>
</dbReference>
<keyword evidence="16" id="KW-1185">Reference proteome</keyword>
<comment type="subcellular location">
    <subcellularLocation>
        <location evidence="1 10">Cell outer membrane</location>
        <topology evidence="1 10">Multi-pass membrane protein</topology>
    </subcellularLocation>
</comment>
<keyword evidence="4 10" id="KW-0812">Transmembrane</keyword>
<evidence type="ECO:0000256" key="12">
    <source>
        <dbReference type="SAM" id="MobiDB-lite"/>
    </source>
</evidence>
<feature type="compositionally biased region" description="Low complexity" evidence="12">
    <location>
        <begin position="67"/>
        <end position="82"/>
    </location>
</feature>